<feature type="transmembrane region" description="Helical" evidence="1">
    <location>
        <begin position="30"/>
        <end position="50"/>
    </location>
</feature>
<evidence type="ECO:0000313" key="2">
    <source>
        <dbReference type="EMBL" id="MYM85874.1"/>
    </source>
</evidence>
<evidence type="ECO:0000313" key="3">
    <source>
        <dbReference type="Proteomes" id="UP000470302"/>
    </source>
</evidence>
<protein>
    <submittedName>
        <fullName evidence="2">Uncharacterized protein</fullName>
    </submittedName>
</protein>
<gene>
    <name evidence="2" type="ORF">GTP91_01630</name>
</gene>
<accession>A0A845FUW7</accession>
<dbReference type="EMBL" id="WWCW01000002">
    <property type="protein sequence ID" value="MYM85874.1"/>
    <property type="molecule type" value="Genomic_DNA"/>
</dbReference>
<reference evidence="2 3" key="1">
    <citation type="submission" date="2020-01" db="EMBL/GenBank/DDBJ databases">
        <title>Novel species isolated from a subtropical stream in China.</title>
        <authorList>
            <person name="Lu H."/>
        </authorList>
    </citation>
    <scope>NUCLEOTIDE SEQUENCE [LARGE SCALE GENOMIC DNA]</scope>
    <source>
        <strain evidence="2 3">FT82W</strain>
    </source>
</reference>
<keyword evidence="1" id="KW-1133">Transmembrane helix</keyword>
<dbReference type="AlphaFoldDB" id="A0A845FUW7"/>
<sequence>MTNLTHPVPSSHIIGQEAEPPTPVFRALGLFWLSLGISAGMYFWGLSTAFRELPTDQLARKVAVVGILLPLLIFAFDAYLNTRILRKKNWARTVKAIYLVLTLMSQLAYAPDTNAFVNVSAWIALVLGGIGLYFLFVTPSRQWFSRT</sequence>
<comment type="caution">
    <text evidence="2">The sequence shown here is derived from an EMBL/GenBank/DDBJ whole genome shotgun (WGS) entry which is preliminary data.</text>
</comment>
<name>A0A845FUW7_9BURK</name>
<feature type="transmembrane region" description="Helical" evidence="1">
    <location>
        <begin position="115"/>
        <end position="136"/>
    </location>
</feature>
<dbReference type="RefSeq" id="WP_161095187.1">
    <property type="nucleotide sequence ID" value="NZ_WWCW01000002.1"/>
</dbReference>
<organism evidence="2 3">
    <name type="scientific">Duganella vulcania</name>
    <dbReference type="NCBI Taxonomy" id="2692166"/>
    <lineage>
        <taxon>Bacteria</taxon>
        <taxon>Pseudomonadati</taxon>
        <taxon>Pseudomonadota</taxon>
        <taxon>Betaproteobacteria</taxon>
        <taxon>Burkholderiales</taxon>
        <taxon>Oxalobacteraceae</taxon>
        <taxon>Telluria group</taxon>
        <taxon>Duganella</taxon>
    </lineage>
</organism>
<proteinExistence type="predicted"/>
<feature type="transmembrane region" description="Helical" evidence="1">
    <location>
        <begin position="62"/>
        <end position="80"/>
    </location>
</feature>
<dbReference type="Proteomes" id="UP000470302">
    <property type="component" value="Unassembled WGS sequence"/>
</dbReference>
<keyword evidence="1" id="KW-0472">Membrane</keyword>
<evidence type="ECO:0000256" key="1">
    <source>
        <dbReference type="SAM" id="Phobius"/>
    </source>
</evidence>
<keyword evidence="1" id="KW-0812">Transmembrane</keyword>